<dbReference type="STRING" id="1263868.RESH_00203"/>
<dbReference type="PATRIC" id="fig|1263868.3.peg.228"/>
<dbReference type="PRINTS" id="PR00080">
    <property type="entry name" value="SDRFAMILY"/>
</dbReference>
<accession>M5SC67</accession>
<dbReference type="SUPFAM" id="SSF51735">
    <property type="entry name" value="NAD(P)-binding Rossmann-fold domains"/>
    <property type="match status" value="1"/>
</dbReference>
<dbReference type="PROSITE" id="PS00061">
    <property type="entry name" value="ADH_SHORT"/>
    <property type="match status" value="1"/>
</dbReference>
<dbReference type="Pfam" id="PF13561">
    <property type="entry name" value="adh_short_C2"/>
    <property type="match status" value="1"/>
</dbReference>
<comment type="similarity">
    <text evidence="1">Belongs to the short-chain dehydrogenases/reductases (SDR) family.</text>
</comment>
<dbReference type="InterPro" id="IPR036291">
    <property type="entry name" value="NAD(P)-bd_dom_sf"/>
</dbReference>
<dbReference type="SMART" id="SM00822">
    <property type="entry name" value="PKS_KR"/>
    <property type="match status" value="1"/>
</dbReference>
<dbReference type="NCBIfam" id="NF005559">
    <property type="entry name" value="PRK07231.1"/>
    <property type="match status" value="1"/>
</dbReference>
<gene>
    <name evidence="3" type="ORF">RESH_00203</name>
</gene>
<protein>
    <submittedName>
        <fullName evidence="3">Short chain dehydrogenase/reductase family oxidoreductase</fullName>
    </submittedName>
</protein>
<reference evidence="3 4" key="1">
    <citation type="journal article" date="2013" name="Mar. Genomics">
        <title>Expression of sulfatases in Rhodopirellula baltica and the diversity of sulfatases in the genus Rhodopirellula.</title>
        <authorList>
            <person name="Wegner C.E."/>
            <person name="Richter-Heitmann T."/>
            <person name="Klindworth A."/>
            <person name="Klockow C."/>
            <person name="Richter M."/>
            <person name="Achstetter T."/>
            <person name="Glockner F.O."/>
            <person name="Harder J."/>
        </authorList>
    </citation>
    <scope>NUCLEOTIDE SEQUENCE [LARGE SCALE GENOMIC DNA]</scope>
    <source>
        <strain evidence="3 4">SH398</strain>
    </source>
</reference>
<dbReference type="FunFam" id="3.40.50.720:FF:000084">
    <property type="entry name" value="Short-chain dehydrogenase reductase"/>
    <property type="match status" value="1"/>
</dbReference>
<feature type="domain" description="Ketoreductase" evidence="2">
    <location>
        <begin position="32"/>
        <end position="212"/>
    </location>
</feature>
<dbReference type="PANTHER" id="PTHR42760">
    <property type="entry name" value="SHORT-CHAIN DEHYDROGENASES/REDUCTASES FAMILY MEMBER"/>
    <property type="match status" value="1"/>
</dbReference>
<name>M5SC67_9BACT</name>
<dbReference type="InterPro" id="IPR057326">
    <property type="entry name" value="KR_dom"/>
</dbReference>
<dbReference type="AlphaFoldDB" id="M5SC67"/>
<evidence type="ECO:0000313" key="3">
    <source>
        <dbReference type="EMBL" id="EMI29095.1"/>
    </source>
</evidence>
<dbReference type="GO" id="GO:0016616">
    <property type="term" value="F:oxidoreductase activity, acting on the CH-OH group of donors, NAD or NADP as acceptor"/>
    <property type="evidence" value="ECO:0007669"/>
    <property type="project" value="TreeGrafter"/>
</dbReference>
<dbReference type="Gene3D" id="3.40.50.720">
    <property type="entry name" value="NAD(P)-binding Rossmann-like Domain"/>
    <property type="match status" value="1"/>
</dbReference>
<dbReference type="InterPro" id="IPR020904">
    <property type="entry name" value="Sc_DH/Rdtase_CS"/>
</dbReference>
<evidence type="ECO:0000259" key="2">
    <source>
        <dbReference type="SMART" id="SM00822"/>
    </source>
</evidence>
<proteinExistence type="inferred from homology"/>
<dbReference type="EMBL" id="ANOF01000008">
    <property type="protein sequence ID" value="EMI29095.1"/>
    <property type="molecule type" value="Genomic_DNA"/>
</dbReference>
<dbReference type="Proteomes" id="UP000011996">
    <property type="component" value="Unassembled WGS sequence"/>
</dbReference>
<comment type="caution">
    <text evidence="3">The sequence shown here is derived from an EMBL/GenBank/DDBJ whole genome shotgun (WGS) entry which is preliminary data.</text>
</comment>
<dbReference type="PRINTS" id="PR00081">
    <property type="entry name" value="GDHRDH"/>
</dbReference>
<dbReference type="InterPro" id="IPR002347">
    <property type="entry name" value="SDR_fam"/>
</dbReference>
<sequence length="276" mass="29239">MEQLVWVSFPVFSLVTNMTRWPGVKLFDLSGRIALITGGSKGLGEAMGAGLASAGANVCLVSRNEHEASEAAKKIADEYPVQAIGIGADVTVESNVAEMVQRCVDQFSRLDVLINSAGINVRGSIDELTLEQFRQVQATNVDGMWLCCKHASSVMKKNGAGRIINLASTLGLVGLANRTPYASSKGAVVQMTRALGLELAPDNVTVNAICPGPFLTPMNVPIADTEEAKRFIVGATALERWGQMQEIQGAAIFLASDASSYMTGSMLTVDGGWTAR</sequence>
<organism evidence="3 4">
    <name type="scientific">Rhodopirellula europaea SH398</name>
    <dbReference type="NCBI Taxonomy" id="1263868"/>
    <lineage>
        <taxon>Bacteria</taxon>
        <taxon>Pseudomonadati</taxon>
        <taxon>Planctomycetota</taxon>
        <taxon>Planctomycetia</taxon>
        <taxon>Pirellulales</taxon>
        <taxon>Pirellulaceae</taxon>
        <taxon>Rhodopirellula</taxon>
    </lineage>
</organism>
<evidence type="ECO:0000256" key="1">
    <source>
        <dbReference type="ARBA" id="ARBA00006484"/>
    </source>
</evidence>
<evidence type="ECO:0000313" key="4">
    <source>
        <dbReference type="Proteomes" id="UP000011996"/>
    </source>
</evidence>